<gene>
    <name evidence="1" type="ORF">PECUL_23A003946</name>
</gene>
<keyword evidence="2" id="KW-1185">Reference proteome</keyword>
<evidence type="ECO:0000313" key="1">
    <source>
        <dbReference type="EMBL" id="CAH2219309.1"/>
    </source>
</evidence>
<sequence>MNSPQDDEEDDREGELARDFPTLKMMSITQHILQCMPDDISKRLFQQLQKVMSDIRKDIQVLGSRMSHMETKVGEFVEVHIDLADHVQQLEVKLETYKHKIMDLCHR</sequence>
<name>A0AAD1QXA5_PELCU</name>
<dbReference type="Proteomes" id="UP001295444">
    <property type="component" value="Chromosome 01"/>
</dbReference>
<accession>A0AAD1QXA5</accession>
<proteinExistence type="predicted"/>
<evidence type="ECO:0000313" key="2">
    <source>
        <dbReference type="Proteomes" id="UP001295444"/>
    </source>
</evidence>
<protein>
    <submittedName>
        <fullName evidence="1">Uncharacterized protein</fullName>
    </submittedName>
</protein>
<dbReference type="EMBL" id="OW240912">
    <property type="protein sequence ID" value="CAH2219309.1"/>
    <property type="molecule type" value="Genomic_DNA"/>
</dbReference>
<organism evidence="1 2">
    <name type="scientific">Pelobates cultripes</name>
    <name type="common">Western spadefoot toad</name>
    <dbReference type="NCBI Taxonomy" id="61616"/>
    <lineage>
        <taxon>Eukaryota</taxon>
        <taxon>Metazoa</taxon>
        <taxon>Chordata</taxon>
        <taxon>Craniata</taxon>
        <taxon>Vertebrata</taxon>
        <taxon>Euteleostomi</taxon>
        <taxon>Amphibia</taxon>
        <taxon>Batrachia</taxon>
        <taxon>Anura</taxon>
        <taxon>Pelobatoidea</taxon>
        <taxon>Pelobatidae</taxon>
        <taxon>Pelobates</taxon>
    </lineage>
</organism>
<dbReference type="AlphaFoldDB" id="A0AAD1QXA5"/>
<reference evidence="1" key="1">
    <citation type="submission" date="2022-03" db="EMBL/GenBank/DDBJ databases">
        <authorList>
            <person name="Alioto T."/>
            <person name="Alioto T."/>
            <person name="Gomez Garrido J."/>
        </authorList>
    </citation>
    <scope>NUCLEOTIDE SEQUENCE</scope>
</reference>